<dbReference type="Proteomes" id="UP001310594">
    <property type="component" value="Unassembled WGS sequence"/>
</dbReference>
<gene>
    <name evidence="2" type="ORF">LTR97_005241</name>
</gene>
<dbReference type="EMBL" id="JAVRQU010000007">
    <property type="protein sequence ID" value="KAK5700724.1"/>
    <property type="molecule type" value="Genomic_DNA"/>
</dbReference>
<organism evidence="2 3">
    <name type="scientific">Elasticomyces elasticus</name>
    <dbReference type="NCBI Taxonomy" id="574655"/>
    <lineage>
        <taxon>Eukaryota</taxon>
        <taxon>Fungi</taxon>
        <taxon>Dikarya</taxon>
        <taxon>Ascomycota</taxon>
        <taxon>Pezizomycotina</taxon>
        <taxon>Dothideomycetes</taxon>
        <taxon>Dothideomycetidae</taxon>
        <taxon>Mycosphaerellales</taxon>
        <taxon>Teratosphaeriaceae</taxon>
        <taxon>Elasticomyces</taxon>
    </lineage>
</organism>
<comment type="caution">
    <text evidence="2">The sequence shown here is derived from an EMBL/GenBank/DDBJ whole genome shotgun (WGS) entry which is preliminary data.</text>
</comment>
<accession>A0AAN7ZNS8</accession>
<evidence type="ECO:0000313" key="2">
    <source>
        <dbReference type="EMBL" id="KAK5700724.1"/>
    </source>
</evidence>
<evidence type="ECO:0000313" key="3">
    <source>
        <dbReference type="Proteomes" id="UP001310594"/>
    </source>
</evidence>
<protein>
    <submittedName>
        <fullName evidence="2">Uncharacterized protein</fullName>
    </submittedName>
</protein>
<sequence length="487" mass="53071">MAATVSANIEFYLAGDRLSLSGPVTLPSIAVRELPEILKSFVISCIADNVDIDVPHTHRYEYAVGLRFRGCEQYVKVDGELNIDELTDLRTDQESIDLRVHIAVTALEEASESKDWTDAVQPGDSAAPEETYYRIARAIPHDSAQAKLNGIEAYEVLLAQRKAGSPRSAGDLTLWSVPIFDFGDVCFGDAKVNGFDLMPSNGTVMTVYYEPLGRNMNVPDLLGQIKKKMPPQVKPGLPLMPPYTWNDIHTSSSFQPPVKPFAGAIQVAVLFVDRMDPGSMFPQDLVFEMNTTDDAVKVCEQKIMGALARGDGKIPELLSSETYQDAWTFEIWVLPQTSGPRKMHLWLARDLSAPTLNRTANFSVVSCLDVSEEEGGAKAKLFMQVVIGPSNSREWTVTGSSCMVGKEVHGGAGASIRTSEHAGDVEAEESSANGAAEARVGRPTTFAEREARRLGDGFGDGFHRGLKQTAGHARRSSKRQSAMQDGS</sequence>
<feature type="region of interest" description="Disordered" evidence="1">
    <location>
        <begin position="414"/>
        <end position="487"/>
    </location>
</feature>
<name>A0AAN7ZNS8_9PEZI</name>
<dbReference type="AlphaFoldDB" id="A0AAN7ZNS8"/>
<evidence type="ECO:0000256" key="1">
    <source>
        <dbReference type="SAM" id="MobiDB-lite"/>
    </source>
</evidence>
<reference evidence="2" key="1">
    <citation type="submission" date="2023-08" db="EMBL/GenBank/DDBJ databases">
        <title>Black Yeasts Isolated from many extreme environments.</title>
        <authorList>
            <person name="Coleine C."/>
            <person name="Stajich J.E."/>
            <person name="Selbmann L."/>
        </authorList>
    </citation>
    <scope>NUCLEOTIDE SEQUENCE</scope>
    <source>
        <strain evidence="2">CCFEE 5810</strain>
    </source>
</reference>
<proteinExistence type="predicted"/>